<name>A0A379ZDA7_9GAMM</name>
<dbReference type="EMBL" id="UGYV01000001">
    <property type="protein sequence ID" value="SUI59763.1"/>
    <property type="molecule type" value="Genomic_DNA"/>
</dbReference>
<organism evidence="1 2">
    <name type="scientific">Shewanella morhuae</name>
    <dbReference type="NCBI Taxonomy" id="365591"/>
    <lineage>
        <taxon>Bacteria</taxon>
        <taxon>Pseudomonadati</taxon>
        <taxon>Pseudomonadota</taxon>
        <taxon>Gammaproteobacteria</taxon>
        <taxon>Alteromonadales</taxon>
        <taxon>Shewanellaceae</taxon>
        <taxon>Shewanella</taxon>
    </lineage>
</organism>
<evidence type="ECO:0000313" key="1">
    <source>
        <dbReference type="EMBL" id="SUI59763.1"/>
    </source>
</evidence>
<dbReference type="Proteomes" id="UP000255061">
    <property type="component" value="Unassembled WGS sequence"/>
</dbReference>
<proteinExistence type="predicted"/>
<dbReference type="AlphaFoldDB" id="A0A379ZDA7"/>
<evidence type="ECO:0000313" key="2">
    <source>
        <dbReference type="Proteomes" id="UP000255061"/>
    </source>
</evidence>
<accession>A0A379ZDA7</accession>
<protein>
    <submittedName>
        <fullName evidence="1">Uncharacterized protein</fullName>
    </submittedName>
</protein>
<reference evidence="1 2" key="1">
    <citation type="submission" date="2018-06" db="EMBL/GenBank/DDBJ databases">
        <authorList>
            <consortium name="Pathogen Informatics"/>
            <person name="Doyle S."/>
        </authorList>
    </citation>
    <scope>NUCLEOTIDE SEQUENCE [LARGE SCALE GENOMIC DNA]</scope>
    <source>
        <strain evidence="1 2">NCTC10736</strain>
    </source>
</reference>
<gene>
    <name evidence="1" type="ORF">NCTC10736_00217</name>
</gene>
<sequence>MTALSFYVICFNIGETMTSLSDNIHHCERVVIRTFGNLELILIP</sequence>